<evidence type="ECO:0000313" key="1">
    <source>
        <dbReference type="EMBL" id="KAI4341930.1"/>
    </source>
</evidence>
<dbReference type="EMBL" id="CM042886">
    <property type="protein sequence ID" value="KAI4341930.1"/>
    <property type="molecule type" value="Genomic_DNA"/>
</dbReference>
<protein>
    <submittedName>
        <fullName evidence="1">Uncharacterized protein</fullName>
    </submittedName>
</protein>
<proteinExistence type="predicted"/>
<dbReference type="Proteomes" id="UP001057402">
    <property type="component" value="Chromosome 7"/>
</dbReference>
<keyword evidence="2" id="KW-1185">Reference proteome</keyword>
<accession>A0ACB9P5K4</accession>
<sequence>MTDASRMMSLVDKLRKKQLIWERAVVHYSIFFVLGIFLGLAPTSHHPSIISSTRDLSFVKQSFGVPQSVMVTPEVKVDRSSNAQQTGDVEEENKRPDLISRKLLIVVTITRTTCNGNSDVGTLARLGNTLRLVPPPLLWILVEGRCQEQEYDDTVYTTLMKTGVMYKNLVVAENYTTGSEAEIADWHEEVALRHIINHRLSGIVHFSSPWDVYDLGFFEELRGMFGEWPVSTDHQEMDSKVLGRRSCGSSSKTMGWIVRFRQPSSMLDLRNTSADPCVGFNSTVLFDRQGFSGSSVTTQV</sequence>
<name>A0ACB9P5K4_9MYRT</name>
<evidence type="ECO:0000313" key="2">
    <source>
        <dbReference type="Proteomes" id="UP001057402"/>
    </source>
</evidence>
<organism evidence="1 2">
    <name type="scientific">Melastoma candidum</name>
    <dbReference type="NCBI Taxonomy" id="119954"/>
    <lineage>
        <taxon>Eukaryota</taxon>
        <taxon>Viridiplantae</taxon>
        <taxon>Streptophyta</taxon>
        <taxon>Embryophyta</taxon>
        <taxon>Tracheophyta</taxon>
        <taxon>Spermatophyta</taxon>
        <taxon>Magnoliopsida</taxon>
        <taxon>eudicotyledons</taxon>
        <taxon>Gunneridae</taxon>
        <taxon>Pentapetalae</taxon>
        <taxon>rosids</taxon>
        <taxon>malvids</taxon>
        <taxon>Myrtales</taxon>
        <taxon>Melastomataceae</taxon>
        <taxon>Melastomatoideae</taxon>
        <taxon>Melastomateae</taxon>
        <taxon>Melastoma</taxon>
    </lineage>
</organism>
<reference evidence="2" key="1">
    <citation type="journal article" date="2023" name="Front. Plant Sci.">
        <title>Chromosomal-level genome assembly of Melastoma candidum provides insights into trichome evolution.</title>
        <authorList>
            <person name="Zhong Y."/>
            <person name="Wu W."/>
            <person name="Sun C."/>
            <person name="Zou P."/>
            <person name="Liu Y."/>
            <person name="Dai S."/>
            <person name="Zhou R."/>
        </authorList>
    </citation>
    <scope>NUCLEOTIDE SEQUENCE [LARGE SCALE GENOMIC DNA]</scope>
</reference>
<comment type="caution">
    <text evidence="1">The sequence shown here is derived from an EMBL/GenBank/DDBJ whole genome shotgun (WGS) entry which is preliminary data.</text>
</comment>
<gene>
    <name evidence="1" type="ORF">MLD38_026599</name>
</gene>